<comment type="caution">
    <text evidence="3">The sequence shown here is derived from an EMBL/GenBank/DDBJ whole genome shotgun (WGS) entry which is preliminary data.</text>
</comment>
<evidence type="ECO:0000313" key="4">
    <source>
        <dbReference type="Proteomes" id="UP001190700"/>
    </source>
</evidence>
<dbReference type="Proteomes" id="UP001190700">
    <property type="component" value="Unassembled WGS sequence"/>
</dbReference>
<gene>
    <name evidence="3" type="ORF">CYMTET_31759</name>
</gene>
<dbReference type="InterPro" id="IPR011050">
    <property type="entry name" value="Pectin_lyase_fold/virulence"/>
</dbReference>
<name>A0AAE0FGN4_9CHLO</name>
<sequence length="395" mass="42868">MPGKAACSYPSDRVGAEFPIDWESLMWETDLKRPKRKKIYKPSRKRKSLGGIYGVGATIVVRGTSRVADNEAKVDGGGVCVVGYGTLEMDASSVTGNRAAGNGGGFAVSTGSEAALRNGAVLERNHGGDGGGVAVSEGRISIVDSAVRVNTAHGTASGVLLYGGAEMEVEGSRFELHPGSALKVVGEAQATELQIIELQWQRETKAVCIGATIFLLMIVYPGISTNMFQLFNCEGVAFDDEDLLTQMWLRADTASECSTTRWWLAVAAAMFTLATYVLGFPMVLFVSMRRLRSYQKVRMPRQVADRHVDLVQQGVWIPCSENDVLAVQLSSSFHHLKLEELRPRRFSWYQVWNLLLAKKGSLRGEETMMPSPAPEKGILVEAGTEEKATGLEGEG</sequence>
<protein>
    <recommendedName>
        <fullName evidence="5">Right handed beta helix domain-containing protein</fullName>
    </recommendedName>
</protein>
<dbReference type="SUPFAM" id="SSF51126">
    <property type="entry name" value="Pectin lyase-like"/>
    <property type="match status" value="1"/>
</dbReference>
<evidence type="ECO:0000256" key="2">
    <source>
        <dbReference type="SAM" id="Phobius"/>
    </source>
</evidence>
<dbReference type="AlphaFoldDB" id="A0AAE0FGN4"/>
<feature type="transmembrane region" description="Helical" evidence="2">
    <location>
        <begin position="206"/>
        <end position="223"/>
    </location>
</feature>
<organism evidence="3 4">
    <name type="scientific">Cymbomonas tetramitiformis</name>
    <dbReference type="NCBI Taxonomy" id="36881"/>
    <lineage>
        <taxon>Eukaryota</taxon>
        <taxon>Viridiplantae</taxon>
        <taxon>Chlorophyta</taxon>
        <taxon>Pyramimonadophyceae</taxon>
        <taxon>Pyramimonadales</taxon>
        <taxon>Pyramimonadaceae</taxon>
        <taxon>Cymbomonas</taxon>
    </lineage>
</organism>
<keyword evidence="2" id="KW-1133">Transmembrane helix</keyword>
<proteinExistence type="predicted"/>
<keyword evidence="2" id="KW-0812">Transmembrane</keyword>
<dbReference type="EMBL" id="LGRX02018927">
    <property type="protein sequence ID" value="KAK3259229.1"/>
    <property type="molecule type" value="Genomic_DNA"/>
</dbReference>
<accession>A0AAE0FGN4</accession>
<evidence type="ECO:0000313" key="3">
    <source>
        <dbReference type="EMBL" id="KAK3259229.1"/>
    </source>
</evidence>
<keyword evidence="4" id="KW-1185">Reference proteome</keyword>
<evidence type="ECO:0000256" key="1">
    <source>
        <dbReference type="SAM" id="MobiDB-lite"/>
    </source>
</evidence>
<reference evidence="3 4" key="1">
    <citation type="journal article" date="2015" name="Genome Biol. Evol.">
        <title>Comparative Genomics of a Bacterivorous Green Alga Reveals Evolutionary Causalities and Consequences of Phago-Mixotrophic Mode of Nutrition.</title>
        <authorList>
            <person name="Burns J.A."/>
            <person name="Paasch A."/>
            <person name="Narechania A."/>
            <person name="Kim E."/>
        </authorList>
    </citation>
    <scope>NUCLEOTIDE SEQUENCE [LARGE SCALE GENOMIC DNA]</scope>
    <source>
        <strain evidence="3 4">PLY_AMNH</strain>
    </source>
</reference>
<feature type="region of interest" description="Disordered" evidence="1">
    <location>
        <begin position="367"/>
        <end position="395"/>
    </location>
</feature>
<keyword evidence="2" id="KW-0472">Membrane</keyword>
<evidence type="ECO:0008006" key="5">
    <source>
        <dbReference type="Google" id="ProtNLM"/>
    </source>
</evidence>
<feature type="transmembrane region" description="Helical" evidence="2">
    <location>
        <begin position="262"/>
        <end position="286"/>
    </location>
</feature>